<evidence type="ECO:0000256" key="2">
    <source>
        <dbReference type="ARBA" id="ARBA00022603"/>
    </source>
</evidence>
<feature type="compositionally biased region" description="Basic and acidic residues" evidence="6">
    <location>
        <begin position="76"/>
        <end position="95"/>
    </location>
</feature>
<evidence type="ECO:0000256" key="1">
    <source>
        <dbReference type="ARBA" id="ARBA00012797"/>
    </source>
</evidence>
<dbReference type="Gene3D" id="3.40.1280.30">
    <property type="match status" value="1"/>
</dbReference>
<dbReference type="GO" id="GO:0052905">
    <property type="term" value="F:tRNA (guanosine(9)-N1)-methyltransferase activity"/>
    <property type="evidence" value="ECO:0007669"/>
    <property type="project" value="UniProtKB-EC"/>
</dbReference>
<feature type="domain" description="SAM-dependent MTase TRM10-type" evidence="7">
    <location>
        <begin position="100"/>
        <end position="275"/>
    </location>
</feature>
<dbReference type="EMBL" id="JTDY01000312">
    <property type="protein sequence ID" value="KOB77747.1"/>
    <property type="molecule type" value="Genomic_DNA"/>
</dbReference>
<dbReference type="PROSITE" id="PS51675">
    <property type="entry name" value="SAM_MT_TRM10"/>
    <property type="match status" value="1"/>
</dbReference>
<dbReference type="Proteomes" id="UP000037510">
    <property type="component" value="Unassembled WGS sequence"/>
</dbReference>
<organism evidence="8 9">
    <name type="scientific">Operophtera brumata</name>
    <name type="common">Winter moth</name>
    <name type="synonym">Phalaena brumata</name>
    <dbReference type="NCBI Taxonomy" id="104452"/>
    <lineage>
        <taxon>Eukaryota</taxon>
        <taxon>Metazoa</taxon>
        <taxon>Ecdysozoa</taxon>
        <taxon>Arthropoda</taxon>
        <taxon>Hexapoda</taxon>
        <taxon>Insecta</taxon>
        <taxon>Pterygota</taxon>
        <taxon>Neoptera</taxon>
        <taxon>Endopterygota</taxon>
        <taxon>Lepidoptera</taxon>
        <taxon>Glossata</taxon>
        <taxon>Ditrysia</taxon>
        <taxon>Geometroidea</taxon>
        <taxon>Geometridae</taxon>
        <taxon>Larentiinae</taxon>
        <taxon>Operophtera</taxon>
    </lineage>
</organism>
<feature type="region of interest" description="Disordered" evidence="6">
    <location>
        <begin position="1"/>
        <end position="105"/>
    </location>
</feature>
<keyword evidence="9" id="KW-1185">Reference proteome</keyword>
<comment type="caution">
    <text evidence="8">The sequence shown here is derived from an EMBL/GenBank/DDBJ whole genome shotgun (WGS) entry which is preliminary data.</text>
</comment>
<keyword evidence="3 8" id="KW-0808">Transferase</keyword>
<keyword evidence="4" id="KW-0949">S-adenosyl-L-methionine</keyword>
<dbReference type="GO" id="GO:0005654">
    <property type="term" value="C:nucleoplasm"/>
    <property type="evidence" value="ECO:0007669"/>
    <property type="project" value="TreeGrafter"/>
</dbReference>
<keyword evidence="2 8" id="KW-0489">Methyltransferase</keyword>
<dbReference type="EC" id="2.1.1.221" evidence="1"/>
<evidence type="ECO:0000259" key="7">
    <source>
        <dbReference type="PROSITE" id="PS51675"/>
    </source>
</evidence>
<evidence type="ECO:0000256" key="6">
    <source>
        <dbReference type="SAM" id="MobiDB-lite"/>
    </source>
</evidence>
<dbReference type="AlphaFoldDB" id="A0A0L7LQL9"/>
<proteinExistence type="predicted"/>
<accession>A0A0L7LQL9</accession>
<evidence type="ECO:0000256" key="4">
    <source>
        <dbReference type="ARBA" id="ARBA00022691"/>
    </source>
</evidence>
<feature type="compositionally biased region" description="Basic and acidic residues" evidence="6">
    <location>
        <begin position="1"/>
        <end position="13"/>
    </location>
</feature>
<reference evidence="8 9" key="1">
    <citation type="journal article" date="2015" name="Genome Biol. Evol.">
        <title>The genome of winter moth (Operophtera brumata) provides a genomic perspective on sexual dimorphism and phenology.</title>
        <authorList>
            <person name="Derks M.F."/>
            <person name="Smit S."/>
            <person name="Salis L."/>
            <person name="Schijlen E."/>
            <person name="Bossers A."/>
            <person name="Mateman C."/>
            <person name="Pijl A.S."/>
            <person name="de Ridder D."/>
            <person name="Groenen M.A."/>
            <person name="Visser M.E."/>
            <person name="Megens H.J."/>
        </authorList>
    </citation>
    <scope>NUCLEOTIDE SEQUENCE [LARGE SCALE GENOMIC DNA]</scope>
    <source>
        <strain evidence="8">WM2013NL</strain>
        <tissue evidence="8">Head and thorax</tissue>
    </source>
</reference>
<comment type="catalytic activity">
    <reaction evidence="5">
        <text>guanosine(9) in tRNA + S-adenosyl-L-methionine = N(1)-methylguanosine(9) in tRNA + S-adenosyl-L-homocysteine + H(+)</text>
        <dbReference type="Rhea" id="RHEA:43156"/>
        <dbReference type="Rhea" id="RHEA-COMP:10367"/>
        <dbReference type="Rhea" id="RHEA-COMP:10368"/>
        <dbReference type="ChEBI" id="CHEBI:15378"/>
        <dbReference type="ChEBI" id="CHEBI:57856"/>
        <dbReference type="ChEBI" id="CHEBI:59789"/>
        <dbReference type="ChEBI" id="CHEBI:73542"/>
        <dbReference type="ChEBI" id="CHEBI:74269"/>
        <dbReference type="EC" id="2.1.1.221"/>
    </reaction>
</comment>
<evidence type="ECO:0000256" key="5">
    <source>
        <dbReference type="ARBA" id="ARBA00048434"/>
    </source>
</evidence>
<dbReference type="STRING" id="104452.A0A0L7LQL9"/>
<evidence type="ECO:0000313" key="8">
    <source>
        <dbReference type="EMBL" id="KOB77747.1"/>
    </source>
</evidence>
<dbReference type="PANTHER" id="PTHR13563">
    <property type="entry name" value="TRNA (GUANINE-9-) METHYLTRANSFERASE"/>
    <property type="match status" value="1"/>
</dbReference>
<evidence type="ECO:0000313" key="9">
    <source>
        <dbReference type="Proteomes" id="UP000037510"/>
    </source>
</evidence>
<dbReference type="GO" id="GO:0000049">
    <property type="term" value="F:tRNA binding"/>
    <property type="evidence" value="ECO:0007669"/>
    <property type="project" value="TreeGrafter"/>
</dbReference>
<gene>
    <name evidence="8" type="ORF">OBRU01_03621</name>
</gene>
<evidence type="ECO:0000256" key="3">
    <source>
        <dbReference type="ARBA" id="ARBA00022679"/>
    </source>
</evidence>
<dbReference type="GO" id="GO:0002939">
    <property type="term" value="P:tRNA N1-guanine methylation"/>
    <property type="evidence" value="ECO:0007669"/>
    <property type="project" value="TreeGrafter"/>
</dbReference>
<dbReference type="InterPro" id="IPR038459">
    <property type="entry name" value="MT_TRM10-typ_sf"/>
</dbReference>
<dbReference type="PANTHER" id="PTHR13563:SF13">
    <property type="entry name" value="TRNA METHYLTRANSFERASE 10 HOMOLOG A"/>
    <property type="match status" value="1"/>
</dbReference>
<dbReference type="InterPro" id="IPR007356">
    <property type="entry name" value="tRNA_m1G_MeTrfase_euk"/>
</dbReference>
<sequence>MDEIQHNLPKDNPQEEGESNGPRFKQLTLFDITFDPGMKDDDGNEAPRPYSKNMMRKWLRKVKWENGKAEKRRKEKAQAKERKRRAREENRDLGPSRKALKKMKKEKPKSGIGIIIDLSFEHLMIEKDRYKVIKQILRSYSINRRSKIPVQFHISSLGETTKGDLSRHNGYENWDIEYHEQPYTELFPKENLVYLTSESENVIESFEENTLYVIGGLVDHNQHKGLCHQIAVEQGIRHAQLPLDNVRNSREDNRRDAVAGCADEGAACEEGSAGV</sequence>
<dbReference type="InterPro" id="IPR028564">
    <property type="entry name" value="MT_TRM10-typ"/>
</dbReference>
<protein>
    <recommendedName>
        <fullName evidence="1">tRNA (guanine(9)-N(1))-methyltransferase</fullName>
        <ecNumber evidence="1">2.1.1.221</ecNumber>
    </recommendedName>
</protein>
<name>A0A0L7LQL9_OPEBR</name>